<dbReference type="KEGG" id="ftj:FTUN_6306"/>
<dbReference type="EMBL" id="CP053452">
    <property type="protein sequence ID" value="QJW98711.1"/>
    <property type="molecule type" value="Genomic_DNA"/>
</dbReference>
<accession>A0A6M5YZS0</accession>
<evidence type="ECO:0000313" key="2">
    <source>
        <dbReference type="Proteomes" id="UP000503447"/>
    </source>
</evidence>
<dbReference type="Proteomes" id="UP000503447">
    <property type="component" value="Chromosome"/>
</dbReference>
<sequence length="121" mass="12994">MGQGVGYAPRVNPIGFPYTPSPSPSLRFGPGSPGIYYINCGMKNGDGNQKCVRAVFKGTYQHPANVAGTYVIPVVRLGPRDNASGYGGGFCIYDGSGTLLTRRFTTLYNSPNHHNLLLHET</sequence>
<proteinExistence type="predicted"/>
<evidence type="ECO:0000313" key="1">
    <source>
        <dbReference type="EMBL" id="QJW98711.1"/>
    </source>
</evidence>
<reference evidence="2" key="1">
    <citation type="submission" date="2020-05" db="EMBL/GenBank/DDBJ databases">
        <title>Frigoriglobus tundricola gen. nov., sp. nov., a psychrotolerant cellulolytic planctomycete of the family Gemmataceae with two divergent copies of 16S rRNA gene.</title>
        <authorList>
            <person name="Kulichevskaya I.S."/>
            <person name="Ivanova A.A."/>
            <person name="Naumoff D.G."/>
            <person name="Beletsky A.V."/>
            <person name="Rijpstra W.I.C."/>
            <person name="Sinninghe Damste J.S."/>
            <person name="Mardanov A.V."/>
            <person name="Ravin N.V."/>
            <person name="Dedysh S.N."/>
        </authorList>
    </citation>
    <scope>NUCLEOTIDE SEQUENCE [LARGE SCALE GENOMIC DNA]</scope>
    <source>
        <strain evidence="2">PL17</strain>
    </source>
</reference>
<name>A0A6M5YZS0_9BACT</name>
<gene>
    <name evidence="1" type="ORF">FTUN_6306</name>
</gene>
<keyword evidence="2" id="KW-1185">Reference proteome</keyword>
<dbReference type="AlphaFoldDB" id="A0A6M5YZS0"/>
<organism evidence="1 2">
    <name type="scientific">Frigoriglobus tundricola</name>
    <dbReference type="NCBI Taxonomy" id="2774151"/>
    <lineage>
        <taxon>Bacteria</taxon>
        <taxon>Pseudomonadati</taxon>
        <taxon>Planctomycetota</taxon>
        <taxon>Planctomycetia</taxon>
        <taxon>Gemmatales</taxon>
        <taxon>Gemmataceae</taxon>
        <taxon>Frigoriglobus</taxon>
    </lineage>
</organism>
<protein>
    <submittedName>
        <fullName evidence="1">Uncharacterized protein</fullName>
    </submittedName>
</protein>